<dbReference type="WBParaSite" id="ALUE_0002219301-mRNA-1">
    <property type="protein sequence ID" value="ALUE_0002219301-mRNA-1"/>
    <property type="gene ID" value="ALUE_0002219301"/>
</dbReference>
<evidence type="ECO:0000313" key="2">
    <source>
        <dbReference type="WBParaSite" id="ALUE_0002219301-mRNA-1"/>
    </source>
</evidence>
<organism evidence="1 2">
    <name type="scientific">Ascaris lumbricoides</name>
    <name type="common">Giant roundworm</name>
    <dbReference type="NCBI Taxonomy" id="6252"/>
    <lineage>
        <taxon>Eukaryota</taxon>
        <taxon>Metazoa</taxon>
        <taxon>Ecdysozoa</taxon>
        <taxon>Nematoda</taxon>
        <taxon>Chromadorea</taxon>
        <taxon>Rhabditida</taxon>
        <taxon>Spirurina</taxon>
        <taxon>Ascaridomorpha</taxon>
        <taxon>Ascaridoidea</taxon>
        <taxon>Ascarididae</taxon>
        <taxon>Ascaris</taxon>
    </lineage>
</organism>
<accession>A0A0M3ITW5</accession>
<protein>
    <submittedName>
        <fullName evidence="2">Uncharacterized protein</fullName>
    </submittedName>
</protein>
<sequence length="110" mass="12129">MTALLICKEVLVSNQSLHSSIQGAPRHLCHPRASKDALVEANLSEADDIRFRKQQSDNVQFEACCAQTHLTNGSAVNVEAKSIKRFTQKIQTIDLRPEDFGSLNHGKIAS</sequence>
<name>A0A0M3ITW5_ASCLU</name>
<dbReference type="Proteomes" id="UP000036681">
    <property type="component" value="Unplaced"/>
</dbReference>
<proteinExistence type="predicted"/>
<keyword evidence="1" id="KW-1185">Reference proteome</keyword>
<evidence type="ECO:0000313" key="1">
    <source>
        <dbReference type="Proteomes" id="UP000036681"/>
    </source>
</evidence>
<dbReference type="AlphaFoldDB" id="A0A0M3ITW5"/>
<reference evidence="2" key="1">
    <citation type="submission" date="2017-02" db="UniProtKB">
        <authorList>
            <consortium name="WormBaseParasite"/>
        </authorList>
    </citation>
    <scope>IDENTIFICATION</scope>
</reference>